<dbReference type="Proteomes" id="UP001482620">
    <property type="component" value="Unassembled WGS sequence"/>
</dbReference>
<keyword evidence="1" id="KW-0472">Membrane</keyword>
<evidence type="ECO:0000313" key="2">
    <source>
        <dbReference type="EMBL" id="MEQ2234604.1"/>
    </source>
</evidence>
<organism evidence="2 3">
    <name type="scientific">Ilyodon furcidens</name>
    <name type="common">goldbreast splitfin</name>
    <dbReference type="NCBI Taxonomy" id="33524"/>
    <lineage>
        <taxon>Eukaryota</taxon>
        <taxon>Metazoa</taxon>
        <taxon>Chordata</taxon>
        <taxon>Craniata</taxon>
        <taxon>Vertebrata</taxon>
        <taxon>Euteleostomi</taxon>
        <taxon>Actinopterygii</taxon>
        <taxon>Neopterygii</taxon>
        <taxon>Teleostei</taxon>
        <taxon>Neoteleostei</taxon>
        <taxon>Acanthomorphata</taxon>
        <taxon>Ovalentaria</taxon>
        <taxon>Atherinomorphae</taxon>
        <taxon>Cyprinodontiformes</taxon>
        <taxon>Goodeidae</taxon>
        <taxon>Ilyodon</taxon>
    </lineage>
</organism>
<proteinExistence type="predicted"/>
<comment type="caution">
    <text evidence="2">The sequence shown here is derived from an EMBL/GenBank/DDBJ whole genome shotgun (WGS) entry which is preliminary data.</text>
</comment>
<sequence>MYVSKHSISTHAGRQTVGHTYSGPFCGFNILVGVSHQLLLISRVTRRSRWASGQGGTAVDTAEVEGARVCNSQHICASSPPALSARRPFSPCIASPSSETCVGQRYTTLALLYSA</sequence>
<keyword evidence="3" id="KW-1185">Reference proteome</keyword>
<reference evidence="2 3" key="1">
    <citation type="submission" date="2021-06" db="EMBL/GenBank/DDBJ databases">
        <authorList>
            <person name="Palmer J.M."/>
        </authorList>
    </citation>
    <scope>NUCLEOTIDE SEQUENCE [LARGE SCALE GENOMIC DNA]</scope>
    <source>
        <strain evidence="3">if_2019</strain>
        <tissue evidence="2">Muscle</tissue>
    </source>
</reference>
<evidence type="ECO:0000313" key="3">
    <source>
        <dbReference type="Proteomes" id="UP001482620"/>
    </source>
</evidence>
<evidence type="ECO:0000256" key="1">
    <source>
        <dbReference type="SAM" id="Phobius"/>
    </source>
</evidence>
<name>A0ABV0TNV5_9TELE</name>
<feature type="transmembrane region" description="Helical" evidence="1">
    <location>
        <begin position="20"/>
        <end position="41"/>
    </location>
</feature>
<gene>
    <name evidence="2" type="ORF">ILYODFUR_033211</name>
</gene>
<dbReference type="EMBL" id="JAHRIQ010040346">
    <property type="protein sequence ID" value="MEQ2234604.1"/>
    <property type="molecule type" value="Genomic_DNA"/>
</dbReference>
<keyword evidence="1" id="KW-1133">Transmembrane helix</keyword>
<protein>
    <submittedName>
        <fullName evidence="2">Uncharacterized protein</fullName>
    </submittedName>
</protein>
<accession>A0ABV0TNV5</accession>
<keyword evidence="1" id="KW-0812">Transmembrane</keyword>